<dbReference type="AlphaFoldDB" id="A0A8S1RVK7"/>
<keyword evidence="1" id="KW-0732">Signal</keyword>
<keyword evidence="3" id="KW-1185">Reference proteome</keyword>
<dbReference type="Proteomes" id="UP000692954">
    <property type="component" value="Unassembled WGS sequence"/>
</dbReference>
<proteinExistence type="predicted"/>
<name>A0A8S1RVK7_9CILI</name>
<reference evidence="2" key="1">
    <citation type="submission" date="2021-01" db="EMBL/GenBank/DDBJ databases">
        <authorList>
            <consortium name="Genoscope - CEA"/>
            <person name="William W."/>
        </authorList>
    </citation>
    <scope>NUCLEOTIDE SEQUENCE</scope>
</reference>
<gene>
    <name evidence="2" type="ORF">PSON_ATCC_30995.1.T3570002</name>
</gene>
<evidence type="ECO:0000313" key="3">
    <source>
        <dbReference type="Proteomes" id="UP000692954"/>
    </source>
</evidence>
<protein>
    <submittedName>
        <fullName evidence="2">Uncharacterized protein</fullName>
    </submittedName>
</protein>
<sequence length="76" mass="8911">MLKLLLSLPFSPLASLINIQEFFELEIKMASDFSMPIIPNHYSITCQSQNLQHPYHIKNKVVMWLQIMANPTIYKF</sequence>
<evidence type="ECO:0000313" key="2">
    <source>
        <dbReference type="EMBL" id="CAD8131005.1"/>
    </source>
</evidence>
<feature type="signal peptide" evidence="1">
    <location>
        <begin position="1"/>
        <end position="16"/>
    </location>
</feature>
<organism evidence="2 3">
    <name type="scientific">Paramecium sonneborni</name>
    <dbReference type="NCBI Taxonomy" id="65129"/>
    <lineage>
        <taxon>Eukaryota</taxon>
        <taxon>Sar</taxon>
        <taxon>Alveolata</taxon>
        <taxon>Ciliophora</taxon>
        <taxon>Intramacronucleata</taxon>
        <taxon>Oligohymenophorea</taxon>
        <taxon>Peniculida</taxon>
        <taxon>Parameciidae</taxon>
        <taxon>Paramecium</taxon>
    </lineage>
</organism>
<feature type="chain" id="PRO_5035840004" evidence="1">
    <location>
        <begin position="17"/>
        <end position="76"/>
    </location>
</feature>
<evidence type="ECO:0000256" key="1">
    <source>
        <dbReference type="SAM" id="SignalP"/>
    </source>
</evidence>
<accession>A0A8S1RVK7</accession>
<comment type="caution">
    <text evidence="2">The sequence shown here is derived from an EMBL/GenBank/DDBJ whole genome shotgun (WGS) entry which is preliminary data.</text>
</comment>
<dbReference type="EMBL" id="CAJJDN010000357">
    <property type="protein sequence ID" value="CAD8131005.1"/>
    <property type="molecule type" value="Genomic_DNA"/>
</dbReference>